<protein>
    <submittedName>
        <fullName evidence="1">Uncharacterized protein</fullName>
    </submittedName>
</protein>
<evidence type="ECO:0000313" key="1">
    <source>
        <dbReference type="EMBL" id="KXK08729.1"/>
    </source>
</evidence>
<dbReference type="EMBL" id="JYPD01000022">
    <property type="protein sequence ID" value="KXK08729.1"/>
    <property type="molecule type" value="Genomic_DNA"/>
</dbReference>
<name>A0A136KH73_9BACT</name>
<evidence type="ECO:0000313" key="2">
    <source>
        <dbReference type="Proteomes" id="UP000070449"/>
    </source>
</evidence>
<sequence length="483" mass="54469">MNPDLLQQRVPGTAYRERVKPLVVDINSGLYLESGNDDMRFNRNYATGNALPQSMIGLRPILNEGSVEEIYELQLRISDTNRRVTELASFLGLEIPEIRPIYAVTDGNGMLCLNETKRLYTPYQQLRILNSLFPLANNQLPVYMAENLHLLKQAYPRLSIDPDLTTQSAELTRRLNRKDVYYESVQNHIAVIPRHVETRLARINDLPDSWEEFCTQYNVDWRKVVIKSAVDAGSEVNVILTEESYLESLLELRQQNAEKLQNPNREEENIPVLIQRFVETPKSEDVVKSFGVGLSIIPSGEVGIIALTSQLYSDQYYVGSHLDVSEEAEILDQIGRDRLVNLGRIFADQGYAGSVFFDGMNEIIDDEIIPLLIYDGNFRISAAAFTLSVASWLMRSGFEVSSITNVGYLGKYKHADISKLLTSLNNDGILFDKRTGKGIIPLPNATSPEGYDLVFVNCSRSEVISGWNKALQYGSSDISNLHF</sequence>
<dbReference type="AlphaFoldDB" id="A0A136KH73"/>
<gene>
    <name evidence="1" type="ORF">UZ20_WS6002000734</name>
</gene>
<comment type="caution">
    <text evidence="1">The sequence shown here is derived from an EMBL/GenBank/DDBJ whole genome shotgun (WGS) entry which is preliminary data.</text>
</comment>
<dbReference type="STRING" id="1617427.UZ20_WS6002000734"/>
<organism evidence="1 2">
    <name type="scientific">candidate division WS6 bacterium OLB21</name>
    <dbReference type="NCBI Taxonomy" id="1617427"/>
    <lineage>
        <taxon>Bacteria</taxon>
        <taxon>Candidatus Dojkabacteria</taxon>
    </lineage>
</organism>
<proteinExistence type="predicted"/>
<accession>A0A136KH73</accession>
<reference evidence="1 2" key="1">
    <citation type="submission" date="2015-02" db="EMBL/GenBank/DDBJ databases">
        <title>Improved understanding of the partial-nitritation anammox process through 23 genomes representing the majority of the microbial community.</title>
        <authorList>
            <person name="Speth D.R."/>
            <person name="In T Zandt M."/>
            <person name="Guerrero Cruz S."/>
            <person name="Jetten M.S."/>
            <person name="Dutilh B.E."/>
        </authorList>
    </citation>
    <scope>NUCLEOTIDE SEQUENCE [LARGE SCALE GENOMIC DNA]</scope>
    <source>
        <strain evidence="1">OLB21</strain>
    </source>
</reference>
<dbReference type="Proteomes" id="UP000070449">
    <property type="component" value="Unassembled WGS sequence"/>
</dbReference>